<dbReference type="Gene3D" id="1.10.490.10">
    <property type="entry name" value="Globins"/>
    <property type="match status" value="1"/>
</dbReference>
<dbReference type="Proteomes" id="UP000229730">
    <property type="component" value="Unassembled WGS sequence"/>
</dbReference>
<dbReference type="GO" id="GO:0019825">
    <property type="term" value="F:oxygen binding"/>
    <property type="evidence" value="ECO:0007669"/>
    <property type="project" value="InterPro"/>
</dbReference>
<keyword evidence="4" id="KW-0408">Iron</keyword>
<reference evidence="5 6" key="1">
    <citation type="submission" date="2017-10" db="EMBL/GenBank/DDBJ databases">
        <title>Frigbacter circumglobatus gen. nov. sp. nov., isolated from sediment cultured in situ.</title>
        <authorList>
            <person name="Zhao Z."/>
        </authorList>
    </citation>
    <scope>NUCLEOTIDE SEQUENCE [LARGE SCALE GENOMIC DNA]</scope>
    <source>
        <strain evidence="5 6">ZYL</strain>
    </source>
</reference>
<evidence type="ECO:0000256" key="2">
    <source>
        <dbReference type="ARBA" id="ARBA00022617"/>
    </source>
</evidence>
<keyword evidence="6" id="KW-1185">Reference proteome</keyword>
<protein>
    <submittedName>
        <fullName evidence="5">Preprotein translocase subunit TatC</fullName>
    </submittedName>
</protein>
<evidence type="ECO:0000313" key="5">
    <source>
        <dbReference type="EMBL" id="PHZ85529.1"/>
    </source>
</evidence>
<dbReference type="InParanoid" id="A0A2G4YT67"/>
<dbReference type="SUPFAM" id="SSF46458">
    <property type="entry name" value="Globin-like"/>
    <property type="match status" value="1"/>
</dbReference>
<dbReference type="CDD" id="cd08916">
    <property type="entry name" value="TrHb3_P"/>
    <property type="match status" value="1"/>
</dbReference>
<keyword evidence="2" id="KW-0349">Heme</keyword>
<evidence type="ECO:0000313" key="6">
    <source>
        <dbReference type="Proteomes" id="UP000229730"/>
    </source>
</evidence>
<dbReference type="Pfam" id="PF01152">
    <property type="entry name" value="Bac_globin"/>
    <property type="match status" value="1"/>
</dbReference>
<sequence>MAQFDHITEDNIVQLVDRFYEEIRQDSLLGPIFQRVIGDQWDQHMPKMYAFWSSVMLKTGRYKGRPVPTHMKIGPLEPQHFTHWLALFRHVAESLFVKDVAAQFVSKSEMIAESLQLAIFRSKALEGGIDLAGWKKPLS</sequence>
<organism evidence="5 6">
    <name type="scientific">Paremcibacter congregatus</name>
    <dbReference type="NCBI Taxonomy" id="2043170"/>
    <lineage>
        <taxon>Bacteria</taxon>
        <taxon>Pseudomonadati</taxon>
        <taxon>Pseudomonadota</taxon>
        <taxon>Alphaproteobacteria</taxon>
        <taxon>Emcibacterales</taxon>
        <taxon>Emcibacteraceae</taxon>
        <taxon>Paremcibacter</taxon>
    </lineage>
</organism>
<dbReference type="InterPro" id="IPR012292">
    <property type="entry name" value="Globin/Proto"/>
</dbReference>
<name>A0A2G4YT67_9PROT</name>
<comment type="caution">
    <text evidence="5">The sequence shown here is derived from an EMBL/GenBank/DDBJ whole genome shotgun (WGS) entry which is preliminary data.</text>
</comment>
<dbReference type="InterPro" id="IPR001486">
    <property type="entry name" value="Hemoglobin_trunc"/>
</dbReference>
<evidence type="ECO:0000256" key="3">
    <source>
        <dbReference type="ARBA" id="ARBA00022723"/>
    </source>
</evidence>
<evidence type="ECO:0000256" key="4">
    <source>
        <dbReference type="ARBA" id="ARBA00023004"/>
    </source>
</evidence>
<dbReference type="RefSeq" id="WP_099471111.1">
    <property type="nucleotide sequence ID" value="NZ_CP041025.1"/>
</dbReference>
<dbReference type="InterPro" id="IPR009050">
    <property type="entry name" value="Globin-like_sf"/>
</dbReference>
<dbReference type="OrthoDB" id="25954at2"/>
<proteinExistence type="predicted"/>
<keyword evidence="1" id="KW-0813">Transport</keyword>
<keyword evidence="3" id="KW-0479">Metal-binding</keyword>
<dbReference type="AlphaFoldDB" id="A0A2G4YT67"/>
<dbReference type="GO" id="GO:0046872">
    <property type="term" value="F:metal ion binding"/>
    <property type="evidence" value="ECO:0007669"/>
    <property type="project" value="UniProtKB-KW"/>
</dbReference>
<gene>
    <name evidence="5" type="ORF">CRD36_02200</name>
</gene>
<evidence type="ECO:0000256" key="1">
    <source>
        <dbReference type="ARBA" id="ARBA00022448"/>
    </source>
</evidence>
<dbReference type="EMBL" id="PDEM01000009">
    <property type="protein sequence ID" value="PHZ85529.1"/>
    <property type="molecule type" value="Genomic_DNA"/>
</dbReference>
<accession>A0A2G4YT67</accession>
<dbReference type="GO" id="GO:0020037">
    <property type="term" value="F:heme binding"/>
    <property type="evidence" value="ECO:0007669"/>
    <property type="project" value="InterPro"/>
</dbReference>